<proteinExistence type="predicted"/>
<organism evidence="2 3">
    <name type="scientific">Alterirhizorhabdus solaris</name>
    <dbReference type="NCBI Taxonomy" id="2529389"/>
    <lineage>
        <taxon>Bacteria</taxon>
        <taxon>Pseudomonadati</taxon>
        <taxon>Pseudomonadota</taxon>
        <taxon>Alphaproteobacteria</taxon>
        <taxon>Sphingomonadales</taxon>
        <taxon>Rhizorhabdaceae</taxon>
        <taxon>Alterirhizorhabdus</taxon>
    </lineage>
</organism>
<feature type="compositionally biased region" description="Low complexity" evidence="1">
    <location>
        <begin position="181"/>
        <end position="197"/>
    </location>
</feature>
<protein>
    <submittedName>
        <fullName evidence="2">Uncharacterized protein</fullName>
    </submittedName>
</protein>
<dbReference type="OrthoDB" id="7391128at2"/>
<sequence>MMAARFRSVTWVAVAVVPALACYLVTQHVAAERAQLAKVERQIGQSRRAIRELETELGTRGSMAQIERWNGQTFALAAPSAQQFITGDVQLASLSALPALPVPAVVMAAAPAASAPSGPAPSAPAEVRQATLETVKPAAPVHPVRQASFEQVKPAASARPLREASFEAAKPAARPLREATSKTAAKASTPARATPAKAEVRQVAFKPARRAAPVEEEAQPLLRQATYVKPPREQKAPTKVAMLANGPLDSRSLAEIGRIANAERGSRRP</sequence>
<evidence type="ECO:0000313" key="2">
    <source>
        <dbReference type="EMBL" id="TVV72153.1"/>
    </source>
</evidence>
<comment type="caution">
    <text evidence="2">The sequence shown here is derived from an EMBL/GenBank/DDBJ whole genome shotgun (WGS) entry which is preliminary data.</text>
</comment>
<dbReference type="EMBL" id="VNIM01000070">
    <property type="protein sequence ID" value="TVV72153.1"/>
    <property type="molecule type" value="Genomic_DNA"/>
</dbReference>
<accession>A0A558QYB8</accession>
<name>A0A558QYB8_9SPHN</name>
<keyword evidence="3" id="KW-1185">Reference proteome</keyword>
<evidence type="ECO:0000313" key="3">
    <source>
        <dbReference type="Proteomes" id="UP000318681"/>
    </source>
</evidence>
<dbReference type="AlphaFoldDB" id="A0A558QYB8"/>
<feature type="region of interest" description="Disordered" evidence="1">
    <location>
        <begin position="155"/>
        <end position="197"/>
    </location>
</feature>
<dbReference type="RefSeq" id="WP_145153812.1">
    <property type="nucleotide sequence ID" value="NZ_VNIM01000070.1"/>
</dbReference>
<gene>
    <name evidence="2" type="ORF">FOY91_15185</name>
</gene>
<evidence type="ECO:0000256" key="1">
    <source>
        <dbReference type="SAM" id="MobiDB-lite"/>
    </source>
</evidence>
<dbReference type="Proteomes" id="UP000318681">
    <property type="component" value="Unassembled WGS sequence"/>
</dbReference>
<reference evidence="2 3" key="1">
    <citation type="submission" date="2019-07" db="EMBL/GenBank/DDBJ databases">
        <title>Sphingomonas solaris sp. nov., isolated from a solar panel from Boston, Massachusetts.</title>
        <authorList>
            <person name="Tanner K."/>
            <person name="Pascual J."/>
            <person name="Mancuso C."/>
            <person name="Pereto J."/>
            <person name="Khalil A."/>
            <person name="Vilanova C."/>
        </authorList>
    </citation>
    <scope>NUCLEOTIDE SEQUENCE [LARGE SCALE GENOMIC DNA]</scope>
    <source>
        <strain evidence="2 3">R4DWN</strain>
    </source>
</reference>